<keyword evidence="4" id="KW-1185">Reference proteome</keyword>
<gene>
    <name evidence="3" type="ORF">ATB98_06520</name>
</gene>
<name>A0A178Y3A6_SINSA</name>
<evidence type="ECO:0008006" key="5">
    <source>
        <dbReference type="Google" id="ProtNLM"/>
    </source>
</evidence>
<dbReference type="SUPFAM" id="SSF53756">
    <property type="entry name" value="UDP-Glycosyltransferase/glycogen phosphorylase"/>
    <property type="match status" value="1"/>
</dbReference>
<organism evidence="3 4">
    <name type="scientific">Sinorhizobium saheli</name>
    <dbReference type="NCBI Taxonomy" id="36856"/>
    <lineage>
        <taxon>Bacteria</taxon>
        <taxon>Pseudomonadati</taxon>
        <taxon>Pseudomonadota</taxon>
        <taxon>Alphaproteobacteria</taxon>
        <taxon>Hyphomicrobiales</taxon>
        <taxon>Rhizobiaceae</taxon>
        <taxon>Sinorhizobium/Ensifer group</taxon>
        <taxon>Sinorhizobium</taxon>
    </lineage>
</organism>
<dbReference type="CDD" id="cd03811">
    <property type="entry name" value="GT4_GT28_WabH-like"/>
    <property type="match status" value="1"/>
</dbReference>
<accession>A0A178Y3A6</accession>
<feature type="domain" description="Glycosyltransferase subfamily 4-like N-terminal" evidence="2">
    <location>
        <begin position="18"/>
        <end position="159"/>
    </location>
</feature>
<evidence type="ECO:0000259" key="1">
    <source>
        <dbReference type="Pfam" id="PF00534"/>
    </source>
</evidence>
<dbReference type="OrthoDB" id="9801573at2"/>
<reference evidence="3 4" key="1">
    <citation type="submission" date="2015-11" db="EMBL/GenBank/DDBJ databases">
        <title>Ensifer anhuiense sp. nov., an effective nitrogen fixation bacterium with Glycine soja.</title>
        <authorList>
            <person name="Yan H."/>
            <person name="Chen W."/>
        </authorList>
    </citation>
    <scope>NUCLEOTIDE SEQUENCE [LARGE SCALE GENOMIC DNA]</scope>
    <source>
        <strain evidence="3 4">LMG 7837</strain>
    </source>
</reference>
<dbReference type="EMBL" id="LNQB01000083">
    <property type="protein sequence ID" value="OAP42058.1"/>
    <property type="molecule type" value="Genomic_DNA"/>
</dbReference>
<evidence type="ECO:0000259" key="2">
    <source>
        <dbReference type="Pfam" id="PF13439"/>
    </source>
</evidence>
<protein>
    <recommendedName>
        <fullName evidence="5">Glycosyl transferase</fullName>
    </recommendedName>
</protein>
<dbReference type="PANTHER" id="PTHR12526">
    <property type="entry name" value="GLYCOSYLTRANSFERASE"/>
    <property type="match status" value="1"/>
</dbReference>
<dbReference type="STRING" id="36856.ATB98_06520"/>
<proteinExistence type="predicted"/>
<dbReference type="RefSeq" id="WP_153435395.1">
    <property type="nucleotide sequence ID" value="NZ_LNQB01000083.1"/>
</dbReference>
<feature type="domain" description="Glycosyl transferase family 1" evidence="1">
    <location>
        <begin position="194"/>
        <end position="365"/>
    </location>
</feature>
<dbReference type="Pfam" id="PF00534">
    <property type="entry name" value="Glycos_transf_1"/>
    <property type="match status" value="1"/>
</dbReference>
<evidence type="ECO:0000313" key="3">
    <source>
        <dbReference type="EMBL" id="OAP42058.1"/>
    </source>
</evidence>
<comment type="caution">
    <text evidence="3">The sequence shown here is derived from an EMBL/GenBank/DDBJ whole genome shotgun (WGS) entry which is preliminary data.</text>
</comment>
<sequence>MSLRKIVIAFPFVGDDLGGSHISATSLIAGLDRAKFEPIVVLHKGGMVLEEHFKAHGLPVTFAPDVTVLSRSDGGNTPARLAAALRFPRTTARLARFLSDHKVDVVHTNDGQMHATWALAARLSGAKLVWHHRGAPKAWGVNVMAPLLANHIVTVSNFVEPANPITPVRHKITVLHSPFEHPSVLPDREACRRRFIEELQLRPDTRFVGYVGTLVERKRPLRFVEAVHAFLERHPDFPLAGLVFGASVINLPPLEGAIRKRAEELGISDRIHLMGFRSPVAPCIGALDALLVTAINEPFGRTLIEAMLLATPVIATDHGGNPEAIEDGATGYLVEAERPEAFVAPLEKLLFDRREWTRISGSARQHALVKYGSRAHIDGISAPYETLLAGKAVHDHRLQQVALPDNPAKGA</sequence>
<dbReference type="Proteomes" id="UP000078507">
    <property type="component" value="Unassembled WGS sequence"/>
</dbReference>
<dbReference type="GO" id="GO:0016757">
    <property type="term" value="F:glycosyltransferase activity"/>
    <property type="evidence" value="ECO:0007669"/>
    <property type="project" value="InterPro"/>
</dbReference>
<dbReference type="Gene3D" id="3.40.50.2000">
    <property type="entry name" value="Glycogen Phosphorylase B"/>
    <property type="match status" value="2"/>
</dbReference>
<dbReference type="InterPro" id="IPR028098">
    <property type="entry name" value="Glyco_trans_4-like_N"/>
</dbReference>
<evidence type="ECO:0000313" key="4">
    <source>
        <dbReference type="Proteomes" id="UP000078507"/>
    </source>
</evidence>
<dbReference type="AlphaFoldDB" id="A0A178Y3A6"/>
<dbReference type="InterPro" id="IPR001296">
    <property type="entry name" value="Glyco_trans_1"/>
</dbReference>
<dbReference type="Pfam" id="PF13439">
    <property type="entry name" value="Glyco_transf_4"/>
    <property type="match status" value="1"/>
</dbReference>